<evidence type="ECO:0000313" key="2">
    <source>
        <dbReference type="EMBL" id="KAE8350090.1"/>
    </source>
</evidence>
<dbReference type="AlphaFoldDB" id="A0A5N6Z255"/>
<proteinExistence type="predicted"/>
<protein>
    <recommendedName>
        <fullName evidence="1">T6SS Phospholipase effector Tle1-like catalytic domain-containing protein</fullName>
    </recommendedName>
</protein>
<dbReference type="Proteomes" id="UP000327118">
    <property type="component" value="Unassembled WGS sequence"/>
</dbReference>
<keyword evidence="3" id="KW-1185">Reference proteome</keyword>
<dbReference type="EMBL" id="ML739249">
    <property type="protein sequence ID" value="KAE8350090.1"/>
    <property type="molecule type" value="Genomic_DNA"/>
</dbReference>
<evidence type="ECO:0000313" key="3">
    <source>
        <dbReference type="Proteomes" id="UP000327118"/>
    </source>
</evidence>
<feature type="domain" description="T6SS Phospholipase effector Tle1-like catalytic" evidence="1">
    <location>
        <begin position="8"/>
        <end position="369"/>
    </location>
</feature>
<sequence length="616" mass="70809">MTVQPIRKRIVICCDGTWQSAVDGNENIPSNVTRLCRAINSVDIDKNDHQPWQQIVWYDSGVGTTSAGMLSAGIEGALGKGLEGNIIEAYNFCVLNWNPGDQIMCFGFSRGAYTARAIAGLIADIGICSRNNIADFPELWKLYKKNPPGQPFYGSAAYYDFFLGRVADNPVGEEQPQVAWEFSGRPEWGTPESREIEVVGVFDTVGALGFPEVMGYEIPSWLLWTDKPEWHNVGLSPNIKNAFHALALDEHRGAFTPTMFHVPVVDKIYSLEDIAKQEDELLDALNTWAELVMCANPAVQTLRNAEKARNDAAAKLLKMEDSRKKRTQLKQVWFPGFHIHIGGGSSETLKNQGNMEEMSNIVFGWMLDQIKGFLSLNERTLFEEEELRQARLNKLNWALDRYKEKEKMWKTEPWGKWLWRNGQRVASSIRHPLTPSDAPAYDKHRKYGWGTGDLPDSFDVTYRLNGSKTRTPRRYLRDPKTKEILGETFEEIHPTVGFRVKQTAEDEEASKRYRPIWLTGDRYDRRRKKNGKGNEYWFKYPGETEYEVLPEWELETDDRSYERYAVQGEEALDYVDTVDQECGYQYRFNRMVQHLPLYQRLGETWDSEWAADVPDA</sequence>
<dbReference type="PANTHER" id="PTHR33840:SF16">
    <property type="entry name" value="DUF2235 DOMAIN-CONTAINING PROTEIN"/>
    <property type="match status" value="1"/>
</dbReference>
<name>A0A5N6Z255_9EURO</name>
<reference evidence="3" key="1">
    <citation type="submission" date="2019-04" db="EMBL/GenBank/DDBJ databases">
        <title>Friends and foes A comparative genomics studyof 23 Aspergillus species from section Flavi.</title>
        <authorList>
            <consortium name="DOE Joint Genome Institute"/>
            <person name="Kjaerbolling I."/>
            <person name="Vesth T."/>
            <person name="Frisvad J.C."/>
            <person name="Nybo J.L."/>
            <person name="Theobald S."/>
            <person name="Kildgaard S."/>
            <person name="Isbrandt T."/>
            <person name="Kuo A."/>
            <person name="Sato A."/>
            <person name="Lyhne E.K."/>
            <person name="Kogle M.E."/>
            <person name="Wiebenga A."/>
            <person name="Kun R.S."/>
            <person name="Lubbers R.J."/>
            <person name="Makela M.R."/>
            <person name="Barry K."/>
            <person name="Chovatia M."/>
            <person name="Clum A."/>
            <person name="Daum C."/>
            <person name="Haridas S."/>
            <person name="He G."/>
            <person name="LaButti K."/>
            <person name="Lipzen A."/>
            <person name="Mondo S."/>
            <person name="Riley R."/>
            <person name="Salamov A."/>
            <person name="Simmons B.A."/>
            <person name="Magnuson J.K."/>
            <person name="Henrissat B."/>
            <person name="Mortensen U.H."/>
            <person name="Larsen T.O."/>
            <person name="Devries R.P."/>
            <person name="Grigoriev I.V."/>
            <person name="Machida M."/>
            <person name="Baker S.E."/>
            <person name="Andersen M.R."/>
        </authorList>
    </citation>
    <scope>NUCLEOTIDE SEQUENCE [LARGE SCALE GENOMIC DNA]</scope>
    <source>
        <strain evidence="3">CBS 553.77</strain>
    </source>
</reference>
<organism evidence="2 3">
    <name type="scientific">Aspergillus coremiiformis</name>
    <dbReference type="NCBI Taxonomy" id="138285"/>
    <lineage>
        <taxon>Eukaryota</taxon>
        <taxon>Fungi</taxon>
        <taxon>Dikarya</taxon>
        <taxon>Ascomycota</taxon>
        <taxon>Pezizomycotina</taxon>
        <taxon>Eurotiomycetes</taxon>
        <taxon>Eurotiomycetidae</taxon>
        <taxon>Eurotiales</taxon>
        <taxon>Aspergillaceae</taxon>
        <taxon>Aspergillus</taxon>
        <taxon>Aspergillus subgen. Circumdati</taxon>
    </lineage>
</organism>
<evidence type="ECO:0000259" key="1">
    <source>
        <dbReference type="Pfam" id="PF09994"/>
    </source>
</evidence>
<accession>A0A5N6Z255</accession>
<dbReference type="Pfam" id="PF09994">
    <property type="entry name" value="T6SS_Tle1-like_cat"/>
    <property type="match status" value="1"/>
</dbReference>
<dbReference type="OrthoDB" id="3057168at2759"/>
<dbReference type="PANTHER" id="PTHR33840">
    <property type="match status" value="1"/>
</dbReference>
<dbReference type="InterPro" id="IPR018712">
    <property type="entry name" value="Tle1-like_cat"/>
</dbReference>
<gene>
    <name evidence="2" type="ORF">BDV28DRAFT_139818</name>
</gene>